<dbReference type="EMBL" id="AGTP01014907">
    <property type="status" value="NOT_ANNOTATED_CDS"/>
    <property type="molecule type" value="Genomic_DNA"/>
</dbReference>
<organism evidence="14 15">
    <name type="scientific">Ictidomys tridecemlineatus</name>
    <name type="common">Thirteen-lined ground squirrel</name>
    <name type="synonym">Spermophilus tridecemlineatus</name>
    <dbReference type="NCBI Taxonomy" id="43179"/>
    <lineage>
        <taxon>Eukaryota</taxon>
        <taxon>Metazoa</taxon>
        <taxon>Chordata</taxon>
        <taxon>Craniata</taxon>
        <taxon>Vertebrata</taxon>
        <taxon>Euteleostomi</taxon>
        <taxon>Mammalia</taxon>
        <taxon>Eutheria</taxon>
        <taxon>Euarchontoglires</taxon>
        <taxon>Glires</taxon>
        <taxon>Rodentia</taxon>
        <taxon>Sciuromorpha</taxon>
        <taxon>Sciuridae</taxon>
        <taxon>Xerinae</taxon>
        <taxon>Marmotini</taxon>
        <taxon>Ictidomys</taxon>
    </lineage>
</organism>
<evidence type="ECO:0000256" key="10">
    <source>
        <dbReference type="ARBA" id="ARBA00067179"/>
    </source>
</evidence>
<evidence type="ECO:0000256" key="7">
    <source>
        <dbReference type="ARBA" id="ARBA00022824"/>
    </source>
</evidence>
<protein>
    <recommendedName>
        <fullName evidence="10">Torsin-3A</fullName>
    </recommendedName>
    <alternativeName>
        <fullName evidence="11">Torsin family 3 member A</fullName>
    </alternativeName>
</protein>
<dbReference type="Ensembl" id="ENSSTOT00000005102.3">
    <property type="protein sequence ID" value="ENSSTOP00000004580.3"/>
    <property type="gene ID" value="ENSSTOG00000005108.3"/>
</dbReference>
<evidence type="ECO:0000256" key="8">
    <source>
        <dbReference type="ARBA" id="ARBA00022840"/>
    </source>
</evidence>
<dbReference type="InterPro" id="IPR027417">
    <property type="entry name" value="P-loop_NTPase"/>
</dbReference>
<evidence type="ECO:0000256" key="9">
    <source>
        <dbReference type="ARBA" id="ARBA00023180"/>
    </source>
</evidence>
<accession>I3M5H1</accession>
<feature type="domain" description="Torsin-1A C-terminal" evidence="13">
    <location>
        <begin position="395"/>
        <end position="451"/>
    </location>
</feature>
<evidence type="ECO:0000256" key="3">
    <source>
        <dbReference type="ARBA" id="ARBA00006235"/>
    </source>
</evidence>
<reference evidence="15" key="1">
    <citation type="submission" date="2011-11" db="EMBL/GenBank/DDBJ databases">
        <title>The Draft Genome of Spermophilus tridecemlineatus.</title>
        <authorList>
            <consortium name="The Broad Institute Genome Assembly &amp; Analysis Group"/>
            <consortium name="Computational R&amp;D Group"/>
            <consortium name="and Sequencing Platform"/>
            <person name="Di Palma F."/>
            <person name="Alfoldi J."/>
            <person name="Johnson J."/>
            <person name="Berlin A."/>
            <person name="Gnerre S."/>
            <person name="Jaffe D."/>
            <person name="MacCallum I."/>
            <person name="Young S."/>
            <person name="Walker B.J."/>
            <person name="Lindblad-Toh K."/>
        </authorList>
    </citation>
    <scope>NUCLEOTIDE SEQUENCE [LARGE SCALE GENOMIC DNA]</scope>
</reference>
<dbReference type="Pfam" id="PF06309">
    <property type="entry name" value="Torsin"/>
    <property type="match status" value="1"/>
</dbReference>
<keyword evidence="7" id="KW-0256">Endoplasmic reticulum</keyword>
<dbReference type="InterPro" id="IPR049337">
    <property type="entry name" value="TOR1A_C"/>
</dbReference>
<keyword evidence="9" id="KW-0325">Glycoprotein</keyword>
<keyword evidence="4" id="KW-0963">Cytoplasm</keyword>
<dbReference type="InParanoid" id="I3M5H1"/>
<dbReference type="STRING" id="43179.ENSSTOP00000004580"/>
<keyword evidence="8" id="KW-0067">ATP-binding</keyword>
<evidence type="ECO:0000256" key="11">
    <source>
        <dbReference type="ARBA" id="ARBA00082832"/>
    </source>
</evidence>
<evidence type="ECO:0000256" key="6">
    <source>
        <dbReference type="ARBA" id="ARBA00022741"/>
    </source>
</evidence>
<keyword evidence="6" id="KW-0547">Nucleotide-binding</keyword>
<dbReference type="GO" id="GO:0005635">
    <property type="term" value="C:nuclear envelope"/>
    <property type="evidence" value="ECO:0007669"/>
    <property type="project" value="TreeGrafter"/>
</dbReference>
<evidence type="ECO:0000256" key="5">
    <source>
        <dbReference type="ARBA" id="ARBA00022729"/>
    </source>
</evidence>
<evidence type="ECO:0000313" key="15">
    <source>
        <dbReference type="Proteomes" id="UP000005215"/>
    </source>
</evidence>
<comment type="similarity">
    <text evidence="3">Belongs to the ClpA/ClpB family. Torsin subfamily.</text>
</comment>
<dbReference type="FunCoup" id="I3M5H1">
    <property type="interactions" value="1007"/>
</dbReference>
<dbReference type="FunFam" id="3.40.50.300:FF:001211">
    <property type="entry name" value="Torsin family 3 member A"/>
    <property type="match status" value="1"/>
</dbReference>
<dbReference type="Gene3D" id="3.40.50.300">
    <property type="entry name" value="P-loop containing nucleotide triphosphate hydrolases"/>
    <property type="match status" value="1"/>
</dbReference>
<proteinExistence type="inferred from homology"/>
<dbReference type="HOGENOM" id="CLU_053537_0_0_1"/>
<feature type="region of interest" description="Disordered" evidence="12">
    <location>
        <begin position="22"/>
        <end position="87"/>
    </location>
</feature>
<evidence type="ECO:0000259" key="13">
    <source>
        <dbReference type="Pfam" id="PF21376"/>
    </source>
</evidence>
<dbReference type="GO" id="GO:0005524">
    <property type="term" value="F:ATP binding"/>
    <property type="evidence" value="ECO:0007669"/>
    <property type="project" value="UniProtKB-KW"/>
</dbReference>
<dbReference type="GO" id="GO:0016887">
    <property type="term" value="F:ATP hydrolysis activity"/>
    <property type="evidence" value="ECO:0007669"/>
    <property type="project" value="Ensembl"/>
</dbReference>
<dbReference type="Pfam" id="PF21376">
    <property type="entry name" value="TOR1A_C"/>
    <property type="match status" value="1"/>
</dbReference>
<dbReference type="GeneTree" id="ENSGT00950000182888"/>
<name>I3M5H1_ICTTR</name>
<reference evidence="14" key="2">
    <citation type="submission" date="2025-08" db="UniProtKB">
        <authorList>
            <consortium name="Ensembl"/>
        </authorList>
    </citation>
    <scope>IDENTIFICATION</scope>
</reference>
<gene>
    <name evidence="14" type="primary">TOR3A</name>
</gene>
<evidence type="ECO:0000256" key="12">
    <source>
        <dbReference type="SAM" id="MobiDB-lite"/>
    </source>
</evidence>
<dbReference type="SUPFAM" id="SSF52540">
    <property type="entry name" value="P-loop containing nucleoside triphosphate hydrolases"/>
    <property type="match status" value="1"/>
</dbReference>
<dbReference type="GO" id="GO:0005788">
    <property type="term" value="C:endoplasmic reticulum lumen"/>
    <property type="evidence" value="ECO:0007669"/>
    <property type="project" value="UniProtKB-SubCell"/>
</dbReference>
<dbReference type="PANTHER" id="PTHR10760">
    <property type="entry name" value="TORSIN"/>
    <property type="match status" value="1"/>
</dbReference>
<keyword evidence="5" id="KW-0732">Signal</keyword>
<dbReference type="InterPro" id="IPR001270">
    <property type="entry name" value="ClpA/B"/>
</dbReference>
<dbReference type="InterPro" id="IPR010448">
    <property type="entry name" value="Torsin"/>
</dbReference>
<reference evidence="14" key="3">
    <citation type="submission" date="2025-09" db="UniProtKB">
        <authorList>
            <consortium name="Ensembl"/>
        </authorList>
    </citation>
    <scope>IDENTIFICATION</scope>
</reference>
<dbReference type="AlphaFoldDB" id="I3M5H1"/>
<dbReference type="PANTHER" id="PTHR10760:SF3">
    <property type="entry name" value="TORSIN-3A"/>
    <property type="match status" value="1"/>
</dbReference>
<evidence type="ECO:0000256" key="4">
    <source>
        <dbReference type="ARBA" id="ARBA00022490"/>
    </source>
</evidence>
<dbReference type="EMBL" id="AGTP01014906">
    <property type="status" value="NOT_ANNOTATED_CDS"/>
    <property type="molecule type" value="Genomic_DNA"/>
</dbReference>
<comment type="subcellular location">
    <subcellularLocation>
        <location evidence="2">Cytoplasm</location>
    </subcellularLocation>
    <subcellularLocation>
        <location evidence="1">Endoplasmic reticulum lumen</location>
    </subcellularLocation>
</comment>
<evidence type="ECO:0000313" key="14">
    <source>
        <dbReference type="Ensembl" id="ENSSTOP00000004580.3"/>
    </source>
</evidence>
<dbReference type="eggNOG" id="KOG2170">
    <property type="taxonomic scope" value="Eukaryota"/>
</dbReference>
<feature type="compositionally biased region" description="Low complexity" evidence="12">
    <location>
        <begin position="76"/>
        <end position="86"/>
    </location>
</feature>
<dbReference type="PRINTS" id="PR00300">
    <property type="entry name" value="CLPPROTEASEA"/>
</dbReference>
<dbReference type="Proteomes" id="UP000005215">
    <property type="component" value="Unassembled WGS sequence"/>
</dbReference>
<evidence type="ECO:0000256" key="2">
    <source>
        <dbReference type="ARBA" id="ARBA00004496"/>
    </source>
</evidence>
<evidence type="ECO:0000256" key="1">
    <source>
        <dbReference type="ARBA" id="ARBA00004319"/>
    </source>
</evidence>
<sequence>MIDSGHFKAWCHRLCNRNRAPEIDYPGSRRGGQDLKSASGSHPGTPARFRFPARVTCCESRQPGGGRHSPPPRPSRSPARPASPGGCPFPPRTQLVTALQPRNLSSCCSRRRRWSTFVVWLSLHCSLPWAKGSCPCLTAPLFPGWSLPGLGQRYLDILTTWYCGFQDCCSGGDCRISNNFPGLESNLSVRLHGQHLARELVLRTVRGYLERPWPEKALALSFHGWSGTGKNFVARMLAENLYREGLRSECVKMFIATFHFPHPKYVDLYQEQLTSQIQGTQQRCPQSLFIFDEAEKLHPGLLELLGPHLERHATEGHSTESPRNIFLFLSNLGGNVVNEVVLTRLKAGRPREEITMEDLEPRLRAEIMGSTDSGFGHSRLVKEDLIDVFVPFLPLEYRHVRLCARDAFLSQELPHTEESLDEIAKMMTYVPQEERLFSSQGCKSVAQRITYILP</sequence>
<keyword evidence="15" id="KW-1185">Reference proteome</keyword>